<dbReference type="AlphaFoldDB" id="A0A8D8F4K1"/>
<evidence type="ECO:0000256" key="6">
    <source>
        <dbReference type="ARBA" id="ARBA00023242"/>
    </source>
</evidence>
<dbReference type="GO" id="GO:0046983">
    <property type="term" value="F:protein dimerization activity"/>
    <property type="evidence" value="ECO:0007669"/>
    <property type="project" value="InterPro"/>
</dbReference>
<dbReference type="Pfam" id="PF00010">
    <property type="entry name" value="HLH"/>
    <property type="match status" value="1"/>
</dbReference>
<keyword evidence="3" id="KW-0805">Transcription regulation</keyword>
<dbReference type="InterPro" id="IPR011598">
    <property type="entry name" value="bHLH_dom"/>
</dbReference>
<dbReference type="InterPro" id="IPR036638">
    <property type="entry name" value="HLH_DNA-bd_sf"/>
</dbReference>
<dbReference type="PANTHER" id="PTHR45776">
    <property type="entry name" value="MIP04163P"/>
    <property type="match status" value="1"/>
</dbReference>
<sequence>MTDTRGWAHSVEISFSDELCPLLVERRRRFNINDKIKELGTLLPRNMEGSSSDISGKDGRVNKGTILKGTVDYVKELKQELSALKHNGELLVAIKNENIILQHKLRVIWTGYFIDFGIRKSSDDVPS</sequence>
<feature type="domain" description="BHLH" evidence="7">
    <location>
        <begin position="16"/>
        <end position="77"/>
    </location>
</feature>
<evidence type="ECO:0000256" key="3">
    <source>
        <dbReference type="ARBA" id="ARBA00023015"/>
    </source>
</evidence>
<reference evidence="8" key="1">
    <citation type="submission" date="2021-05" db="EMBL/GenBank/DDBJ databases">
        <authorList>
            <person name="Alioto T."/>
            <person name="Alioto T."/>
            <person name="Gomez Garrido J."/>
        </authorList>
    </citation>
    <scope>NUCLEOTIDE SEQUENCE</scope>
</reference>
<evidence type="ECO:0000259" key="7">
    <source>
        <dbReference type="PROSITE" id="PS50888"/>
    </source>
</evidence>
<evidence type="ECO:0000256" key="2">
    <source>
        <dbReference type="ARBA" id="ARBA00008289"/>
    </source>
</evidence>
<dbReference type="GO" id="GO:0000981">
    <property type="term" value="F:DNA-binding transcription factor activity, RNA polymerase II-specific"/>
    <property type="evidence" value="ECO:0007669"/>
    <property type="project" value="TreeGrafter"/>
</dbReference>
<evidence type="ECO:0000256" key="4">
    <source>
        <dbReference type="ARBA" id="ARBA00023125"/>
    </source>
</evidence>
<dbReference type="Gene3D" id="4.10.280.10">
    <property type="entry name" value="Helix-loop-helix DNA-binding domain"/>
    <property type="match status" value="1"/>
</dbReference>
<evidence type="ECO:0000256" key="1">
    <source>
        <dbReference type="ARBA" id="ARBA00004123"/>
    </source>
</evidence>
<comment type="similarity">
    <text evidence="2">Belongs to the MiT/TFE family.</text>
</comment>
<dbReference type="PROSITE" id="PS50888">
    <property type="entry name" value="BHLH"/>
    <property type="match status" value="1"/>
</dbReference>
<dbReference type="GO" id="GO:0000978">
    <property type="term" value="F:RNA polymerase II cis-regulatory region sequence-specific DNA binding"/>
    <property type="evidence" value="ECO:0007669"/>
    <property type="project" value="TreeGrafter"/>
</dbReference>
<organism evidence="8">
    <name type="scientific">Culex pipiens</name>
    <name type="common">House mosquito</name>
    <dbReference type="NCBI Taxonomy" id="7175"/>
    <lineage>
        <taxon>Eukaryota</taxon>
        <taxon>Metazoa</taxon>
        <taxon>Ecdysozoa</taxon>
        <taxon>Arthropoda</taxon>
        <taxon>Hexapoda</taxon>
        <taxon>Insecta</taxon>
        <taxon>Pterygota</taxon>
        <taxon>Neoptera</taxon>
        <taxon>Endopterygota</taxon>
        <taxon>Diptera</taxon>
        <taxon>Nematocera</taxon>
        <taxon>Culicoidea</taxon>
        <taxon>Culicidae</taxon>
        <taxon>Culicinae</taxon>
        <taxon>Culicini</taxon>
        <taxon>Culex</taxon>
        <taxon>Culex</taxon>
    </lineage>
</organism>
<dbReference type="GO" id="GO:0005634">
    <property type="term" value="C:nucleus"/>
    <property type="evidence" value="ECO:0007669"/>
    <property type="project" value="UniProtKB-SubCell"/>
</dbReference>
<keyword evidence="6" id="KW-0539">Nucleus</keyword>
<name>A0A8D8F4K1_CULPI</name>
<dbReference type="SUPFAM" id="SSF47459">
    <property type="entry name" value="HLH, helix-loop-helix DNA-binding domain"/>
    <property type="match status" value="1"/>
</dbReference>
<evidence type="ECO:0000313" key="8">
    <source>
        <dbReference type="EMBL" id="CAG6457228.1"/>
    </source>
</evidence>
<keyword evidence="5" id="KW-0804">Transcription</keyword>
<dbReference type="SMART" id="SM00353">
    <property type="entry name" value="HLH"/>
    <property type="match status" value="1"/>
</dbReference>
<keyword evidence="4" id="KW-0238">DNA-binding</keyword>
<comment type="subcellular location">
    <subcellularLocation>
        <location evidence="1">Nucleus</location>
    </subcellularLocation>
</comment>
<protein>
    <submittedName>
        <fullName evidence="8">Microphthalmia-associated transcription factor</fullName>
    </submittedName>
</protein>
<accession>A0A8D8F4K1</accession>
<dbReference type="EMBL" id="HBUE01032448">
    <property type="protein sequence ID" value="CAG6457228.1"/>
    <property type="molecule type" value="Transcribed_RNA"/>
</dbReference>
<dbReference type="PANTHER" id="PTHR45776:SF2">
    <property type="entry name" value="MIP04163P"/>
    <property type="match status" value="1"/>
</dbReference>
<proteinExistence type="inferred from homology"/>
<evidence type="ECO:0000256" key="5">
    <source>
        <dbReference type="ARBA" id="ARBA00023163"/>
    </source>
</evidence>